<dbReference type="InterPro" id="IPR028082">
    <property type="entry name" value="Peripla_BP_I"/>
</dbReference>
<feature type="signal peptide" evidence="6">
    <location>
        <begin position="1"/>
        <end position="21"/>
    </location>
</feature>
<protein>
    <submittedName>
        <fullName evidence="8">Branched-chain amino acid ABC transporter substrate-binding protein</fullName>
    </submittedName>
</protein>
<feature type="compositionally biased region" description="Low complexity" evidence="5">
    <location>
        <begin position="34"/>
        <end position="56"/>
    </location>
</feature>
<evidence type="ECO:0000256" key="2">
    <source>
        <dbReference type="ARBA" id="ARBA00022448"/>
    </source>
</evidence>
<evidence type="ECO:0000256" key="3">
    <source>
        <dbReference type="ARBA" id="ARBA00022729"/>
    </source>
</evidence>
<evidence type="ECO:0000256" key="1">
    <source>
        <dbReference type="ARBA" id="ARBA00010062"/>
    </source>
</evidence>
<keyword evidence="4" id="KW-0029">Amino-acid transport</keyword>
<comment type="caution">
    <text evidence="8">The sequence shown here is derived from an EMBL/GenBank/DDBJ whole genome shotgun (WGS) entry which is preliminary data.</text>
</comment>
<dbReference type="PRINTS" id="PR00337">
    <property type="entry name" value="LEUILEVALBP"/>
</dbReference>
<comment type="similarity">
    <text evidence="1">Belongs to the leucine-binding protein family.</text>
</comment>
<dbReference type="PANTHER" id="PTHR47151:SF2">
    <property type="entry name" value="AMINO ACID BINDING PROTEIN"/>
    <property type="match status" value="1"/>
</dbReference>
<dbReference type="EMBL" id="JAERWK010000008">
    <property type="protein sequence ID" value="MBM9466822.1"/>
    <property type="molecule type" value="Genomic_DNA"/>
</dbReference>
<dbReference type="GO" id="GO:0006865">
    <property type="term" value="P:amino acid transport"/>
    <property type="evidence" value="ECO:0007669"/>
    <property type="project" value="UniProtKB-KW"/>
</dbReference>
<keyword evidence="9" id="KW-1185">Reference proteome</keyword>
<feature type="chain" id="PRO_5036821314" evidence="6">
    <location>
        <begin position="22"/>
        <end position="424"/>
    </location>
</feature>
<dbReference type="SUPFAM" id="SSF53822">
    <property type="entry name" value="Periplasmic binding protein-like I"/>
    <property type="match status" value="1"/>
</dbReference>
<dbReference type="InterPro" id="IPR028081">
    <property type="entry name" value="Leu-bd"/>
</dbReference>
<dbReference type="Pfam" id="PF13458">
    <property type="entry name" value="Peripla_BP_6"/>
    <property type="match status" value="1"/>
</dbReference>
<organism evidence="8 9">
    <name type="scientific">Nakamurella leprariae</name>
    <dbReference type="NCBI Taxonomy" id="2803911"/>
    <lineage>
        <taxon>Bacteria</taxon>
        <taxon>Bacillati</taxon>
        <taxon>Actinomycetota</taxon>
        <taxon>Actinomycetes</taxon>
        <taxon>Nakamurellales</taxon>
        <taxon>Nakamurellaceae</taxon>
        <taxon>Nakamurella</taxon>
    </lineage>
</organism>
<feature type="region of interest" description="Disordered" evidence="5">
    <location>
        <begin position="27"/>
        <end position="56"/>
    </location>
</feature>
<dbReference type="CDD" id="cd06342">
    <property type="entry name" value="PBP1_ABC_LIVBP-like"/>
    <property type="match status" value="1"/>
</dbReference>
<keyword evidence="3 6" id="KW-0732">Signal</keyword>
<feature type="domain" description="Leucine-binding protein" evidence="7">
    <location>
        <begin position="97"/>
        <end position="410"/>
    </location>
</feature>
<dbReference type="InterPro" id="IPR000709">
    <property type="entry name" value="Leu_Ile_Val-bd"/>
</dbReference>
<evidence type="ECO:0000256" key="4">
    <source>
        <dbReference type="ARBA" id="ARBA00022970"/>
    </source>
</evidence>
<proteinExistence type="inferred from homology"/>
<dbReference type="Gene3D" id="3.40.50.2300">
    <property type="match status" value="2"/>
</dbReference>
<dbReference type="AlphaFoldDB" id="A0A938YE87"/>
<keyword evidence="2" id="KW-0813">Transport</keyword>
<accession>A0A938YE87</accession>
<dbReference type="PROSITE" id="PS51257">
    <property type="entry name" value="PROKAR_LIPOPROTEIN"/>
    <property type="match status" value="1"/>
</dbReference>
<dbReference type="PANTHER" id="PTHR47151">
    <property type="entry name" value="LEU/ILE/VAL-BINDING ABC TRANSPORTER SUBUNIT"/>
    <property type="match status" value="1"/>
</dbReference>
<sequence length="424" mass="42793">MHRRSMRAALVLVAAATLTLAACGDKSAGGSGSGSESSSAATSGASGSSSSSAAPAGGDLAINPLVQIDIDGNEVEASTGTDAVSPAGDGSATCDGVSVAMAGALTGPNAALGLNILYGMQTALKEHNDANANCQVEIKQFDTEGDPQKATQVAPQIVSDASVIGLLGPAFSGETKATGTIFSQAGLLSLTASATNPDLTANGWTNFFRGLANDAVQGPAVAKYLTGSAGFSTVCVVKDNSDYGVGLAETITEGLGDAADPSCAADVKTGDKDFSATVQLIAGAEPDAIFYAGYYAEAAPFVAQLREGGVEAAFVSADGTNDPQFVDQAGSAAEGAYLSCPCGPAPEEFAATYESEHGQVPGVYSVEGYDLMTIILSGIDSGITDRAGLVEYVKNYQGQGLAREYQWDDNGELSSSLIWMYEVG</sequence>
<reference evidence="8" key="1">
    <citation type="submission" date="2021-01" db="EMBL/GenBank/DDBJ databases">
        <title>YIM 132084 draft genome.</title>
        <authorList>
            <person name="An D."/>
        </authorList>
    </citation>
    <scope>NUCLEOTIDE SEQUENCE</scope>
    <source>
        <strain evidence="8">YIM 132084</strain>
    </source>
</reference>
<evidence type="ECO:0000259" key="7">
    <source>
        <dbReference type="Pfam" id="PF13458"/>
    </source>
</evidence>
<evidence type="ECO:0000256" key="5">
    <source>
        <dbReference type="SAM" id="MobiDB-lite"/>
    </source>
</evidence>
<name>A0A938YE87_9ACTN</name>
<evidence type="ECO:0000313" key="9">
    <source>
        <dbReference type="Proteomes" id="UP000663792"/>
    </source>
</evidence>
<gene>
    <name evidence="8" type="ORF">JL106_05940</name>
</gene>
<evidence type="ECO:0000313" key="8">
    <source>
        <dbReference type="EMBL" id="MBM9466822.1"/>
    </source>
</evidence>
<evidence type="ECO:0000256" key="6">
    <source>
        <dbReference type="SAM" id="SignalP"/>
    </source>
</evidence>
<dbReference type="Proteomes" id="UP000663792">
    <property type="component" value="Unassembled WGS sequence"/>
</dbReference>